<dbReference type="EMBL" id="CP043727">
    <property type="protein sequence ID" value="QHB33179.1"/>
    <property type="molecule type" value="Genomic_DNA"/>
</dbReference>
<dbReference type="KEGG" id="yca:F0T03_14085"/>
<name>A0A857F352_9GAMM</name>
<organism evidence="1 2">
    <name type="scientific">Yersinia canariae</name>
    <dbReference type="NCBI Taxonomy" id="2607663"/>
    <lineage>
        <taxon>Bacteria</taxon>
        <taxon>Pseudomonadati</taxon>
        <taxon>Pseudomonadota</taxon>
        <taxon>Gammaproteobacteria</taxon>
        <taxon>Enterobacterales</taxon>
        <taxon>Yersiniaceae</taxon>
        <taxon>Yersinia</taxon>
    </lineage>
</organism>
<gene>
    <name evidence="1" type="ORF">F0T03_14085</name>
</gene>
<keyword evidence="2" id="KW-1185">Reference proteome</keyword>
<accession>A0A857F352</accession>
<evidence type="ECO:0000313" key="1">
    <source>
        <dbReference type="EMBL" id="QHB33179.1"/>
    </source>
</evidence>
<reference evidence="2" key="1">
    <citation type="submission" date="2019-09" db="EMBL/GenBank/DDBJ databases">
        <title>Yersinia canariae sp. nov., isolated from a human yersiniosis case.</title>
        <authorList>
            <person name="Nguyen S.V."/>
            <person name="Greig D."/>
            <person name="Hurley D."/>
            <person name="Cao Y."/>
            <person name="McCabe E."/>
            <person name="Mitchell M."/>
            <person name="Jenkins C."/>
            <person name="Fanning S."/>
        </authorList>
    </citation>
    <scope>NUCLEOTIDE SEQUENCE [LARGE SCALE GENOMIC DNA]</scope>
    <source>
        <strain evidence="2">NCTC 14382</strain>
    </source>
</reference>
<protein>
    <submittedName>
        <fullName evidence="1">Uncharacterized protein</fullName>
    </submittedName>
</protein>
<dbReference type="Proteomes" id="UP000464402">
    <property type="component" value="Chromosome"/>
</dbReference>
<dbReference type="AlphaFoldDB" id="A0A857F352"/>
<sequence>MDSTASIAIFPISLNAIYMDKIAAFPVCDWRHDFEGRSNESCIKMVVRRVITTLFTWTFWFDVF</sequence>
<proteinExistence type="predicted"/>
<evidence type="ECO:0000313" key="2">
    <source>
        <dbReference type="Proteomes" id="UP000464402"/>
    </source>
</evidence>